<dbReference type="SUPFAM" id="SSF89447">
    <property type="entry name" value="AbrB/MazE/MraZ-like"/>
    <property type="match status" value="1"/>
</dbReference>
<dbReference type="InterPro" id="IPR037914">
    <property type="entry name" value="SpoVT-AbrB_sf"/>
</dbReference>
<evidence type="ECO:0000256" key="1">
    <source>
        <dbReference type="PROSITE-ProRule" id="PRU01076"/>
    </source>
</evidence>
<dbReference type="Pfam" id="PF04014">
    <property type="entry name" value="MazE_antitoxin"/>
    <property type="match status" value="1"/>
</dbReference>
<dbReference type="NCBIfam" id="TIGR01439">
    <property type="entry name" value="lp_hng_hel_AbrB"/>
    <property type="match status" value="1"/>
</dbReference>
<dbReference type="PROSITE" id="PS51740">
    <property type="entry name" value="SPOVT_ABRB"/>
    <property type="match status" value="1"/>
</dbReference>
<dbReference type="InterPro" id="IPR007159">
    <property type="entry name" value="SpoVT-AbrB_dom"/>
</dbReference>
<proteinExistence type="predicted"/>
<sequence>MVTSKGQVTVPKAVRDALGLQSGDRVVFRVEGNRPVLARTPDFLAPAGTIRWPSFDRSVDRLKTIEGVEPPPVGSRRSRGP</sequence>
<protein>
    <submittedName>
        <fullName evidence="3">AbrB/MazE/SpoVT family DNA-binding domain-containing protein</fullName>
    </submittedName>
</protein>
<dbReference type="KEGG" id="mory:MO_002652"/>
<name>A0AAU0QD95_9MYCO</name>
<dbReference type="RefSeq" id="WP_071854223.1">
    <property type="nucleotide sequence ID" value="NZ_CP063804.1"/>
</dbReference>
<dbReference type="EMBL" id="CP138660">
    <property type="protein sequence ID" value="WPF64234.1"/>
    <property type="molecule type" value="Genomic_DNA"/>
</dbReference>
<feature type="domain" description="SpoVT-AbrB" evidence="2">
    <location>
        <begin position="1"/>
        <end position="42"/>
    </location>
</feature>
<dbReference type="Gene3D" id="2.10.260.10">
    <property type="match status" value="1"/>
</dbReference>
<keyword evidence="1 3" id="KW-0238">DNA-binding</keyword>
<dbReference type="SMART" id="SM00966">
    <property type="entry name" value="SpoVT_AbrB"/>
    <property type="match status" value="1"/>
</dbReference>
<dbReference type="GO" id="GO:0003677">
    <property type="term" value="F:DNA binding"/>
    <property type="evidence" value="ECO:0007669"/>
    <property type="project" value="UniProtKB-UniRule"/>
</dbReference>
<dbReference type="AlphaFoldDB" id="A0AAU0QD95"/>
<evidence type="ECO:0000313" key="3">
    <source>
        <dbReference type="EMBL" id="WPF64234.1"/>
    </source>
</evidence>
<gene>
    <name evidence="3" type="ORF">MO_002652</name>
</gene>
<organism evidence="3">
    <name type="scientific">Mycobacterium orygis</name>
    <dbReference type="NCBI Taxonomy" id="1305738"/>
    <lineage>
        <taxon>Bacteria</taxon>
        <taxon>Bacillati</taxon>
        <taxon>Actinomycetota</taxon>
        <taxon>Actinomycetes</taxon>
        <taxon>Mycobacteriales</taxon>
        <taxon>Mycobacteriaceae</taxon>
        <taxon>Mycobacterium</taxon>
        <taxon>Mycobacterium tuberculosis complex</taxon>
    </lineage>
</organism>
<accession>A0AAU0QD95</accession>
<evidence type="ECO:0000259" key="2">
    <source>
        <dbReference type="PROSITE" id="PS51740"/>
    </source>
</evidence>
<reference evidence="3" key="1">
    <citation type="submission" date="2023-11" db="EMBL/GenBank/DDBJ databases">
        <authorList>
            <person name="Bhowmick S.K."/>
            <person name="Gandham S."/>
            <person name="Kumar R."/>
            <person name="Praharaj M.R."/>
            <person name="Maity H.K."/>
            <person name="Sarkar U."/>
            <person name="Dey B."/>
        </authorList>
    </citation>
    <scope>NUCLEOTIDE SEQUENCE</scope>
    <source>
        <strain evidence="3">NIAB_BDWBCSHFL_1</strain>
    </source>
</reference>